<dbReference type="RefSeq" id="WP_043967151.1">
    <property type="nucleotide sequence ID" value="NZ_JBEZEN010000008.1"/>
</dbReference>
<dbReference type="Pfam" id="PF02445">
    <property type="entry name" value="NadA"/>
    <property type="match status" value="1"/>
</dbReference>
<dbReference type="EC" id="2.5.1.72" evidence="3 13"/>
<keyword evidence="4 13" id="KW-0004">4Fe-4S</keyword>
<keyword evidence="5 13" id="KW-0963">Cytoplasm</keyword>
<organism evidence="14 15">
    <name type="scientific">Micromonospora haikouensis</name>
    <dbReference type="NCBI Taxonomy" id="686309"/>
    <lineage>
        <taxon>Bacteria</taxon>
        <taxon>Bacillati</taxon>
        <taxon>Actinomycetota</taxon>
        <taxon>Actinomycetes</taxon>
        <taxon>Micromonosporales</taxon>
        <taxon>Micromonosporaceae</taxon>
        <taxon>Micromonospora</taxon>
    </lineage>
</organism>
<dbReference type="NCBIfam" id="NF006883">
    <property type="entry name" value="PRK09375.2-4"/>
    <property type="match status" value="1"/>
</dbReference>
<dbReference type="NCBIfam" id="TIGR00550">
    <property type="entry name" value="nadA"/>
    <property type="match status" value="1"/>
</dbReference>
<evidence type="ECO:0000256" key="12">
    <source>
        <dbReference type="ARBA" id="ARBA00073059"/>
    </source>
</evidence>
<evidence type="ECO:0000313" key="15">
    <source>
        <dbReference type="Proteomes" id="UP000032254"/>
    </source>
</evidence>
<feature type="binding site" evidence="13">
    <location>
        <begin position="160"/>
        <end position="162"/>
    </location>
    <ligand>
        <name>iminosuccinate</name>
        <dbReference type="ChEBI" id="CHEBI:77875"/>
    </ligand>
</feature>
<evidence type="ECO:0000256" key="3">
    <source>
        <dbReference type="ARBA" id="ARBA00012669"/>
    </source>
</evidence>
<evidence type="ECO:0000256" key="1">
    <source>
        <dbReference type="ARBA" id="ARBA00003791"/>
    </source>
</evidence>
<protein>
    <recommendedName>
        <fullName evidence="12 13">Quinolinate synthase</fullName>
        <ecNumber evidence="3 13">2.5.1.72</ecNumber>
    </recommendedName>
</protein>
<name>A0A0D0WP23_9ACTN</name>
<comment type="catalytic activity">
    <reaction evidence="11">
        <text>iminosuccinate + dihydroxyacetone phosphate = quinolinate + phosphate + 2 H2O + H(+)</text>
        <dbReference type="Rhea" id="RHEA:25888"/>
        <dbReference type="ChEBI" id="CHEBI:15377"/>
        <dbReference type="ChEBI" id="CHEBI:15378"/>
        <dbReference type="ChEBI" id="CHEBI:29959"/>
        <dbReference type="ChEBI" id="CHEBI:43474"/>
        <dbReference type="ChEBI" id="CHEBI:57642"/>
        <dbReference type="ChEBI" id="CHEBI:77875"/>
        <dbReference type="EC" id="2.5.1.72"/>
    </reaction>
    <physiologicalReaction direction="left-to-right" evidence="11">
        <dbReference type="Rhea" id="RHEA:25889"/>
    </physiologicalReaction>
</comment>
<evidence type="ECO:0000313" key="14">
    <source>
        <dbReference type="EMBL" id="KIR60796.1"/>
    </source>
</evidence>
<evidence type="ECO:0000256" key="8">
    <source>
        <dbReference type="ARBA" id="ARBA00022723"/>
    </source>
</evidence>
<keyword evidence="9 13" id="KW-0408">Iron</keyword>
<comment type="pathway">
    <text evidence="2 13">Cofactor biosynthesis; NAD(+) biosynthesis; quinolinate from iminoaspartate: step 1/1.</text>
</comment>
<sequence>MTSTWVEPSNTATALLLLGRGSDPATERGVECPGDLPAPSDPDLVARAAAAKAKLGDKVFVLGHHYQRDEVIQFADVTGDSFKLAREAAARPDAEYIVFCGVHFMAESADILTSERQRVVLPDLAAGCSMADMAVLTQVESAWDALTELGVAAQTVPVTYMNSSADIKGFVGRNGGVVCTSSNAKRALDWAFEQGSKVLFLPDQHLGRNTAVLELGLSLDDCVLYDPHKPNGGLTPEQLRDAKMILWRGHCSVHGRFTLDSVEDVRARVPGVNVLVHPECRHEVVTAADYVGSTEYIIRAIEAAPAGSAWAVGTELNLVRRLALAHPDKQIMFLDKAVCYCSTMNRIDLPHLVWALEELVAGRVVNQITVDADTAHHARVALDRMLALPGADTPPPASA</sequence>
<dbReference type="GO" id="GO:0008987">
    <property type="term" value="F:quinolinate synthetase A activity"/>
    <property type="evidence" value="ECO:0007669"/>
    <property type="project" value="UniProtKB-UniRule"/>
</dbReference>
<dbReference type="InterPro" id="IPR036094">
    <property type="entry name" value="NadA_sf"/>
</dbReference>
<comment type="function">
    <text evidence="1 13">Catalyzes the condensation of iminoaspartate with dihydroxyacetone phosphate to form quinolinate.</text>
</comment>
<dbReference type="UniPathway" id="UPA00253">
    <property type="reaction ID" value="UER00327"/>
</dbReference>
<evidence type="ECO:0000256" key="7">
    <source>
        <dbReference type="ARBA" id="ARBA00022679"/>
    </source>
</evidence>
<dbReference type="Proteomes" id="UP000032254">
    <property type="component" value="Unassembled WGS sequence"/>
</dbReference>
<feature type="binding site" evidence="13">
    <location>
        <position position="128"/>
    </location>
    <ligand>
        <name>[4Fe-4S] cluster</name>
        <dbReference type="ChEBI" id="CHEBI:49883"/>
    </ligand>
</feature>
<dbReference type="GeneID" id="301306990"/>
<keyword evidence="8 13" id="KW-0479">Metal-binding</keyword>
<reference evidence="14 15" key="1">
    <citation type="submission" date="2015-01" db="EMBL/GenBank/DDBJ databases">
        <title>Sequencing and annotation of Micromonospora carbonacea strain JXNU-1 genome.</title>
        <authorList>
            <person name="Long Z."/>
            <person name="Huang Y."/>
            <person name="Jiang Y."/>
        </authorList>
    </citation>
    <scope>NUCLEOTIDE SEQUENCE [LARGE SCALE GENOMIC DNA]</scope>
    <source>
        <strain evidence="14 15">JXNU-1</strain>
    </source>
</reference>
<dbReference type="NCBIfam" id="NF006881">
    <property type="entry name" value="PRK09375.2-2"/>
    <property type="match status" value="1"/>
</dbReference>
<feature type="binding site" evidence="13">
    <location>
        <position position="251"/>
    </location>
    <ligand>
        <name>[4Fe-4S] cluster</name>
        <dbReference type="ChEBI" id="CHEBI:49883"/>
    </ligand>
</feature>
<evidence type="ECO:0000256" key="6">
    <source>
        <dbReference type="ARBA" id="ARBA00022642"/>
    </source>
</evidence>
<dbReference type="GO" id="GO:0051539">
    <property type="term" value="F:4 iron, 4 sulfur cluster binding"/>
    <property type="evidence" value="ECO:0007669"/>
    <property type="project" value="UniProtKB-KW"/>
</dbReference>
<comment type="cofactor">
    <cofactor evidence="13">
        <name>[4Fe-4S] cluster</name>
        <dbReference type="ChEBI" id="CHEBI:49883"/>
    </cofactor>
    <text evidence="13">Binds 1 [4Fe-4S] cluster per subunit.</text>
</comment>
<keyword evidence="6 13" id="KW-0662">Pyridine nucleotide biosynthesis</keyword>
<dbReference type="HAMAP" id="MF_00569">
    <property type="entry name" value="NadA_type3"/>
    <property type="match status" value="1"/>
</dbReference>
<dbReference type="Gene3D" id="3.40.50.10800">
    <property type="entry name" value="NadA-like"/>
    <property type="match status" value="3"/>
</dbReference>
<feature type="binding site" evidence="13">
    <location>
        <position position="294"/>
    </location>
    <ligand>
        <name>iminosuccinate</name>
        <dbReference type="ChEBI" id="CHEBI:77875"/>
    </ligand>
</feature>
<keyword evidence="15" id="KW-1185">Reference proteome</keyword>
<evidence type="ECO:0000256" key="10">
    <source>
        <dbReference type="ARBA" id="ARBA00023014"/>
    </source>
</evidence>
<evidence type="ECO:0000256" key="2">
    <source>
        <dbReference type="ARBA" id="ARBA00005065"/>
    </source>
</evidence>
<keyword evidence="10 13" id="KW-0411">Iron-sulfur</keyword>
<dbReference type="AlphaFoldDB" id="A0A0D0WP23"/>
<dbReference type="OrthoDB" id="9801204at2"/>
<proteinExistence type="inferred from homology"/>
<dbReference type="PATRIC" id="fig|47853.6.peg.4898"/>
<comment type="similarity">
    <text evidence="13">Belongs to the quinolinate synthase family. Type 3 subfamily.</text>
</comment>
<dbReference type="InterPro" id="IPR003473">
    <property type="entry name" value="NadA"/>
</dbReference>
<evidence type="ECO:0000256" key="11">
    <source>
        <dbReference type="ARBA" id="ARBA00050125"/>
    </source>
</evidence>
<evidence type="ECO:0000256" key="5">
    <source>
        <dbReference type="ARBA" id="ARBA00022490"/>
    </source>
</evidence>
<dbReference type="GO" id="GO:0046872">
    <property type="term" value="F:metal ion binding"/>
    <property type="evidence" value="ECO:0007669"/>
    <property type="project" value="UniProtKB-KW"/>
</dbReference>
<comment type="subcellular location">
    <subcellularLocation>
        <location evidence="13">Cytoplasm</location>
    </subcellularLocation>
</comment>
<feature type="binding site" evidence="13">
    <location>
        <begin position="277"/>
        <end position="279"/>
    </location>
    <ligand>
        <name>iminosuccinate</name>
        <dbReference type="ChEBI" id="CHEBI:77875"/>
    </ligand>
</feature>
<dbReference type="InterPro" id="IPR023515">
    <property type="entry name" value="Quinolinate_synth_A_type3"/>
</dbReference>
<keyword evidence="7 13" id="KW-0808">Transferase</keyword>
<evidence type="ECO:0000256" key="13">
    <source>
        <dbReference type="HAMAP-Rule" id="MF_00569"/>
    </source>
</evidence>
<comment type="caution">
    <text evidence="14">The sequence shown here is derived from an EMBL/GenBank/DDBJ whole genome shotgun (WGS) entry which is preliminary data.</text>
</comment>
<dbReference type="FunFam" id="3.40.50.10800:FF:000001">
    <property type="entry name" value="Quinolinate synthase A"/>
    <property type="match status" value="1"/>
</dbReference>
<evidence type="ECO:0000256" key="4">
    <source>
        <dbReference type="ARBA" id="ARBA00022485"/>
    </source>
</evidence>
<accession>A0A0D0WP23</accession>
<feature type="binding site" evidence="13">
    <location>
        <position position="81"/>
    </location>
    <ligand>
        <name>iminosuccinate</name>
        <dbReference type="ChEBI" id="CHEBI:77875"/>
    </ligand>
</feature>
<feature type="binding site" evidence="13">
    <location>
        <position position="181"/>
    </location>
    <ligand>
        <name>iminosuccinate</name>
        <dbReference type="ChEBI" id="CHEBI:77875"/>
    </ligand>
</feature>
<feature type="binding site" evidence="13">
    <location>
        <position position="64"/>
    </location>
    <ligand>
        <name>iminosuccinate</name>
        <dbReference type="ChEBI" id="CHEBI:77875"/>
    </ligand>
</feature>
<dbReference type="PANTHER" id="PTHR30573">
    <property type="entry name" value="QUINOLINATE SYNTHETASE A"/>
    <property type="match status" value="1"/>
</dbReference>
<feature type="binding site" evidence="13">
    <location>
        <position position="341"/>
    </location>
    <ligand>
        <name>[4Fe-4S] cluster</name>
        <dbReference type="ChEBI" id="CHEBI:49883"/>
    </ligand>
</feature>
<dbReference type="GO" id="GO:0034628">
    <property type="term" value="P:'de novo' NAD+ biosynthetic process from L-aspartate"/>
    <property type="evidence" value="ECO:0007669"/>
    <property type="project" value="TreeGrafter"/>
</dbReference>
<gene>
    <name evidence="13" type="primary">nadA</name>
    <name evidence="14" type="ORF">TK50_23370</name>
</gene>
<dbReference type="SUPFAM" id="SSF142754">
    <property type="entry name" value="NadA-like"/>
    <property type="match status" value="1"/>
</dbReference>
<evidence type="ECO:0000256" key="9">
    <source>
        <dbReference type="ARBA" id="ARBA00023004"/>
    </source>
</evidence>
<dbReference type="GO" id="GO:0005829">
    <property type="term" value="C:cytosol"/>
    <property type="evidence" value="ECO:0007669"/>
    <property type="project" value="TreeGrafter"/>
</dbReference>
<dbReference type="PANTHER" id="PTHR30573:SF0">
    <property type="entry name" value="QUINOLINATE SYNTHASE, CHLOROPLASTIC"/>
    <property type="match status" value="1"/>
</dbReference>
<dbReference type="EMBL" id="JXSX01000003">
    <property type="protein sequence ID" value="KIR60796.1"/>
    <property type="molecule type" value="Genomic_DNA"/>
</dbReference>